<comment type="caution">
    <text evidence="2">The sequence shown here is derived from an EMBL/GenBank/DDBJ whole genome shotgun (WGS) entry which is preliminary data.</text>
</comment>
<feature type="non-terminal residue" evidence="2">
    <location>
        <position position="1"/>
    </location>
</feature>
<gene>
    <name evidence="2" type="ORF">KI387_012323</name>
</gene>
<accession>A0AA38CHV1</accession>
<protein>
    <recommendedName>
        <fullName evidence="1">ATP-dependent RNA helicase Ski2/MTR4 C-terminal domain-containing protein</fullName>
    </recommendedName>
</protein>
<reference evidence="2 3" key="1">
    <citation type="journal article" date="2021" name="Nat. Plants">
        <title>The Taxus genome provides insights into paclitaxel biosynthesis.</title>
        <authorList>
            <person name="Xiong X."/>
            <person name="Gou J."/>
            <person name="Liao Q."/>
            <person name="Li Y."/>
            <person name="Zhou Q."/>
            <person name="Bi G."/>
            <person name="Li C."/>
            <person name="Du R."/>
            <person name="Wang X."/>
            <person name="Sun T."/>
            <person name="Guo L."/>
            <person name="Liang H."/>
            <person name="Lu P."/>
            <person name="Wu Y."/>
            <person name="Zhang Z."/>
            <person name="Ro D.K."/>
            <person name="Shang Y."/>
            <person name="Huang S."/>
            <person name="Yan J."/>
        </authorList>
    </citation>
    <scope>NUCLEOTIDE SEQUENCE [LARGE SCALE GENOMIC DNA]</scope>
    <source>
        <strain evidence="2">Ta-2019</strain>
    </source>
</reference>
<feature type="domain" description="ATP-dependent RNA helicase Ski2/MTR4 C-terminal" evidence="1">
    <location>
        <begin position="2"/>
        <end position="82"/>
    </location>
</feature>
<dbReference type="Gene3D" id="1.10.3380.30">
    <property type="match status" value="1"/>
</dbReference>
<sequence length="82" mass="9312">HVYEASDIVKNAIQILEEQRVSLLQVQAKHKVEISCDLDIQFVGMVEAWASGLTWREIMMDCGVDDGDLARLLRRTIDLLAQ</sequence>
<evidence type="ECO:0000313" key="3">
    <source>
        <dbReference type="Proteomes" id="UP000824469"/>
    </source>
</evidence>
<dbReference type="Pfam" id="PF08148">
    <property type="entry name" value="DSHCT"/>
    <property type="match status" value="1"/>
</dbReference>
<dbReference type="Proteomes" id="UP000824469">
    <property type="component" value="Unassembled WGS sequence"/>
</dbReference>
<evidence type="ECO:0000313" key="2">
    <source>
        <dbReference type="EMBL" id="KAH9300740.1"/>
    </source>
</evidence>
<organism evidence="2 3">
    <name type="scientific">Taxus chinensis</name>
    <name type="common">Chinese yew</name>
    <name type="synonym">Taxus wallichiana var. chinensis</name>
    <dbReference type="NCBI Taxonomy" id="29808"/>
    <lineage>
        <taxon>Eukaryota</taxon>
        <taxon>Viridiplantae</taxon>
        <taxon>Streptophyta</taxon>
        <taxon>Embryophyta</taxon>
        <taxon>Tracheophyta</taxon>
        <taxon>Spermatophyta</taxon>
        <taxon>Pinopsida</taxon>
        <taxon>Pinidae</taxon>
        <taxon>Conifers II</taxon>
        <taxon>Cupressales</taxon>
        <taxon>Taxaceae</taxon>
        <taxon>Taxus</taxon>
    </lineage>
</organism>
<dbReference type="EMBL" id="JAHRHJ020000009">
    <property type="protein sequence ID" value="KAH9300740.1"/>
    <property type="molecule type" value="Genomic_DNA"/>
</dbReference>
<proteinExistence type="predicted"/>
<evidence type="ECO:0000259" key="1">
    <source>
        <dbReference type="SMART" id="SM01142"/>
    </source>
</evidence>
<feature type="non-terminal residue" evidence="2">
    <location>
        <position position="82"/>
    </location>
</feature>
<dbReference type="InterPro" id="IPR012961">
    <property type="entry name" value="Ski2/MTR4_C"/>
</dbReference>
<dbReference type="SMART" id="SM01142">
    <property type="entry name" value="DSHCT"/>
    <property type="match status" value="1"/>
</dbReference>
<keyword evidence="3" id="KW-1185">Reference proteome</keyword>
<name>A0AA38CHV1_TAXCH</name>
<dbReference type="AlphaFoldDB" id="A0AA38CHV1"/>